<evidence type="ECO:0000313" key="2">
    <source>
        <dbReference type="EMBL" id="KZT28740.1"/>
    </source>
</evidence>
<organism evidence="2 3">
    <name type="scientific">Neolentinus lepideus HHB14362 ss-1</name>
    <dbReference type="NCBI Taxonomy" id="1314782"/>
    <lineage>
        <taxon>Eukaryota</taxon>
        <taxon>Fungi</taxon>
        <taxon>Dikarya</taxon>
        <taxon>Basidiomycota</taxon>
        <taxon>Agaricomycotina</taxon>
        <taxon>Agaricomycetes</taxon>
        <taxon>Gloeophyllales</taxon>
        <taxon>Gloeophyllaceae</taxon>
        <taxon>Neolentinus</taxon>
    </lineage>
</organism>
<protein>
    <recommendedName>
        <fullName evidence="4">Alpha/beta-hydrolase</fullName>
    </recommendedName>
</protein>
<feature type="signal peptide" evidence="1">
    <location>
        <begin position="1"/>
        <end position="19"/>
    </location>
</feature>
<evidence type="ECO:0000313" key="3">
    <source>
        <dbReference type="Proteomes" id="UP000076761"/>
    </source>
</evidence>
<sequence length="324" mass="35390">MHSSSRFLCLLGLVSVALAQSTNQAGYNPRIGPSNANCTRQNYQLEITSNNMVFQNVDSNANTFIGSGANVCNNFVMYVYNDHLSTGLSEHPNDTYNVVQASTDLAIATKLLDMLKHGEIGGQQFDKVIGIGHSYGSVQIQALSATVPQMLDAVLLQGFSMNGHLLTSGAYSPATEVFPDRFNQSGLPSTYLTTLAPQTQQLNFWFFPYYSDAAFDHNRKTEQPVTQGVLFTQGGLMQNATSFTGPVHVVTGANDWPFCFNDCYAVPANSTYTSIPEYVQELYPVTSNFSVYIPENTGHAVNAHYSAPDVYQEMLAFVSNVFGA</sequence>
<evidence type="ECO:0008006" key="4">
    <source>
        <dbReference type="Google" id="ProtNLM"/>
    </source>
</evidence>
<reference evidence="2 3" key="1">
    <citation type="journal article" date="2016" name="Mol. Biol. Evol.">
        <title>Comparative Genomics of Early-Diverging Mushroom-Forming Fungi Provides Insights into the Origins of Lignocellulose Decay Capabilities.</title>
        <authorList>
            <person name="Nagy L.G."/>
            <person name="Riley R."/>
            <person name="Tritt A."/>
            <person name="Adam C."/>
            <person name="Daum C."/>
            <person name="Floudas D."/>
            <person name="Sun H."/>
            <person name="Yadav J.S."/>
            <person name="Pangilinan J."/>
            <person name="Larsson K.H."/>
            <person name="Matsuura K."/>
            <person name="Barry K."/>
            <person name="Labutti K."/>
            <person name="Kuo R."/>
            <person name="Ohm R.A."/>
            <person name="Bhattacharya S.S."/>
            <person name="Shirouzu T."/>
            <person name="Yoshinaga Y."/>
            <person name="Martin F.M."/>
            <person name="Grigoriev I.V."/>
            <person name="Hibbett D.S."/>
        </authorList>
    </citation>
    <scope>NUCLEOTIDE SEQUENCE [LARGE SCALE GENOMIC DNA]</scope>
    <source>
        <strain evidence="2 3">HHB14362 ss-1</strain>
    </source>
</reference>
<dbReference type="Gene3D" id="3.40.50.1820">
    <property type="entry name" value="alpha/beta hydrolase"/>
    <property type="match status" value="1"/>
</dbReference>
<proteinExistence type="predicted"/>
<name>A0A165UUZ2_9AGAM</name>
<keyword evidence="1" id="KW-0732">Signal</keyword>
<dbReference type="InterPro" id="IPR029058">
    <property type="entry name" value="AB_hydrolase_fold"/>
</dbReference>
<evidence type="ECO:0000256" key="1">
    <source>
        <dbReference type="SAM" id="SignalP"/>
    </source>
</evidence>
<gene>
    <name evidence="2" type="ORF">NEOLEDRAFT_1239282</name>
</gene>
<dbReference type="AlphaFoldDB" id="A0A165UUZ2"/>
<dbReference type="STRING" id="1314782.A0A165UUZ2"/>
<dbReference type="EMBL" id="KV425556">
    <property type="protein sequence ID" value="KZT28740.1"/>
    <property type="molecule type" value="Genomic_DNA"/>
</dbReference>
<dbReference type="SUPFAM" id="SSF53474">
    <property type="entry name" value="alpha/beta-Hydrolases"/>
    <property type="match status" value="1"/>
</dbReference>
<dbReference type="OrthoDB" id="1743579at2759"/>
<feature type="chain" id="PRO_5007867846" description="Alpha/beta-hydrolase" evidence="1">
    <location>
        <begin position="20"/>
        <end position="324"/>
    </location>
</feature>
<dbReference type="Proteomes" id="UP000076761">
    <property type="component" value="Unassembled WGS sequence"/>
</dbReference>
<dbReference type="InParanoid" id="A0A165UUZ2"/>
<keyword evidence="3" id="KW-1185">Reference proteome</keyword>
<accession>A0A165UUZ2</accession>